<dbReference type="PANTHER" id="PTHR43138:SF1">
    <property type="entry name" value="N-ACETYLTRANSFERASE ACA1"/>
    <property type="match status" value="1"/>
</dbReference>
<proteinExistence type="predicted"/>
<dbReference type="PROSITE" id="PS51186">
    <property type="entry name" value="GNAT"/>
    <property type="match status" value="1"/>
</dbReference>
<dbReference type="InterPro" id="IPR016181">
    <property type="entry name" value="Acyl_CoA_acyltransferase"/>
</dbReference>
<dbReference type="RefSeq" id="XP_025375039.1">
    <property type="nucleotide sequence ID" value="XM_025522628.1"/>
</dbReference>
<sequence length="205" mass="22464">MSSDDFSAYFLSYDLIVGILIDASKLSRLSGDSIDVPASGLALTASMVAEVLHVDELSTTFDRSHDWEKVYAFSYYIKPNYPGRSSHLCNAGFVVPPATRGLGLGGVAGKSFLSYAPRCGYRGSVFNLVYQTNEASVKIWERLGFEKVGKIPDAGRLITRADGKEDYVGAWIIYGDFQRLAMVDEQAQERMAKEACKVSSSLETS</sequence>
<dbReference type="AlphaFoldDB" id="A0A316YFE3"/>
<evidence type="ECO:0000259" key="1">
    <source>
        <dbReference type="PROSITE" id="PS51186"/>
    </source>
</evidence>
<evidence type="ECO:0000313" key="2">
    <source>
        <dbReference type="EMBL" id="PWN87841.1"/>
    </source>
</evidence>
<organism evidence="2 3">
    <name type="scientific">Acaromyces ingoldii</name>
    <dbReference type="NCBI Taxonomy" id="215250"/>
    <lineage>
        <taxon>Eukaryota</taxon>
        <taxon>Fungi</taxon>
        <taxon>Dikarya</taxon>
        <taxon>Basidiomycota</taxon>
        <taxon>Ustilaginomycotina</taxon>
        <taxon>Exobasidiomycetes</taxon>
        <taxon>Exobasidiales</taxon>
        <taxon>Cryptobasidiaceae</taxon>
        <taxon>Acaromyces</taxon>
    </lineage>
</organism>
<dbReference type="GeneID" id="37044544"/>
<dbReference type="OrthoDB" id="10264707at2759"/>
<reference evidence="2 3" key="1">
    <citation type="journal article" date="2018" name="Mol. Biol. Evol.">
        <title>Broad Genomic Sampling Reveals a Smut Pathogenic Ancestry of the Fungal Clade Ustilaginomycotina.</title>
        <authorList>
            <person name="Kijpornyongpan T."/>
            <person name="Mondo S.J."/>
            <person name="Barry K."/>
            <person name="Sandor L."/>
            <person name="Lee J."/>
            <person name="Lipzen A."/>
            <person name="Pangilinan J."/>
            <person name="LaButti K."/>
            <person name="Hainaut M."/>
            <person name="Henrissat B."/>
            <person name="Grigoriev I.V."/>
            <person name="Spatafora J.W."/>
            <person name="Aime M.C."/>
        </authorList>
    </citation>
    <scope>NUCLEOTIDE SEQUENCE [LARGE SCALE GENOMIC DNA]</scope>
    <source>
        <strain evidence="2 3">MCA 4198</strain>
    </source>
</reference>
<dbReference type="EMBL" id="KZ819639">
    <property type="protein sequence ID" value="PWN87841.1"/>
    <property type="molecule type" value="Genomic_DNA"/>
</dbReference>
<feature type="domain" description="N-acetyltransferase" evidence="1">
    <location>
        <begin position="21"/>
        <end position="162"/>
    </location>
</feature>
<dbReference type="Proteomes" id="UP000245768">
    <property type="component" value="Unassembled WGS sequence"/>
</dbReference>
<dbReference type="GO" id="GO:0005634">
    <property type="term" value="C:nucleus"/>
    <property type="evidence" value="ECO:0007669"/>
    <property type="project" value="TreeGrafter"/>
</dbReference>
<dbReference type="Gene3D" id="3.40.630.30">
    <property type="match status" value="1"/>
</dbReference>
<dbReference type="STRING" id="215250.A0A316YFE3"/>
<dbReference type="SUPFAM" id="SSF55729">
    <property type="entry name" value="Acyl-CoA N-acyltransferases (Nat)"/>
    <property type="match status" value="1"/>
</dbReference>
<keyword evidence="3" id="KW-1185">Reference proteome</keyword>
<dbReference type="PANTHER" id="PTHR43138">
    <property type="entry name" value="ACETYLTRANSFERASE, GNAT FAMILY"/>
    <property type="match status" value="1"/>
</dbReference>
<accession>A0A316YFE3</accession>
<dbReference type="InParanoid" id="A0A316YFE3"/>
<protein>
    <recommendedName>
        <fullName evidence="1">N-acetyltransferase domain-containing protein</fullName>
    </recommendedName>
</protein>
<gene>
    <name evidence="2" type="ORF">FA10DRAFT_269127</name>
</gene>
<evidence type="ECO:0000313" key="3">
    <source>
        <dbReference type="Proteomes" id="UP000245768"/>
    </source>
</evidence>
<dbReference type="InterPro" id="IPR000182">
    <property type="entry name" value="GNAT_dom"/>
</dbReference>
<name>A0A316YFE3_9BASI</name>
<dbReference type="InterPro" id="IPR052742">
    <property type="entry name" value="Mito_N-acetyltransferase"/>
</dbReference>
<dbReference type="GO" id="GO:0016747">
    <property type="term" value="F:acyltransferase activity, transferring groups other than amino-acyl groups"/>
    <property type="evidence" value="ECO:0007669"/>
    <property type="project" value="InterPro"/>
</dbReference>